<dbReference type="EMBL" id="BK015384">
    <property type="protein sequence ID" value="DAE04145.1"/>
    <property type="molecule type" value="Genomic_DNA"/>
</dbReference>
<reference evidence="1" key="1">
    <citation type="journal article" date="2021" name="Proc. Natl. Acad. Sci. U.S.A.">
        <title>A Catalog of Tens of Thousands of Viruses from Human Metagenomes Reveals Hidden Associations with Chronic Diseases.</title>
        <authorList>
            <person name="Tisza M.J."/>
            <person name="Buck C.B."/>
        </authorList>
    </citation>
    <scope>NUCLEOTIDE SEQUENCE</scope>
    <source>
        <strain evidence="1">CtmpG14</strain>
    </source>
</reference>
<sequence>MTIYKEMKYHGGRCQIETLAEGQVGEYKWTVLSLGTHPCGYVAVPENHPFYEKGYWEIDDQIEVHGGLTFGGRIQGSNDYCFGWDYAHAGDYTGYATFGTNDEKRWTTQEIVDECLKVIKQFQKYEKAEVQPNFKLTHQGKIPIDQYKARQGFIAKPSPDESYHLVKIIGGQLYDFSTRDYVNDTPWFAYEPIEIVVEIKKGNK</sequence>
<accession>A0A8S5PCP1</accession>
<name>A0A8S5PCP1_9CAUD</name>
<organism evidence="1">
    <name type="scientific">Siphoviridae sp. ctmpG14</name>
    <dbReference type="NCBI Taxonomy" id="2825654"/>
    <lineage>
        <taxon>Viruses</taxon>
        <taxon>Duplodnaviria</taxon>
        <taxon>Heunggongvirae</taxon>
        <taxon>Uroviricota</taxon>
        <taxon>Caudoviricetes</taxon>
    </lineage>
</organism>
<protein>
    <submittedName>
        <fullName evidence="1">Uncharacterized protein</fullName>
    </submittedName>
</protein>
<proteinExistence type="predicted"/>
<evidence type="ECO:0000313" key="1">
    <source>
        <dbReference type="EMBL" id="DAE04145.1"/>
    </source>
</evidence>